<feature type="domain" description="Multidrug resistance protein MdtA-like alpha-helical hairpin" evidence="3">
    <location>
        <begin position="151"/>
        <end position="218"/>
    </location>
</feature>
<dbReference type="PANTHER" id="PTHR30158:SF23">
    <property type="entry name" value="MULTIDRUG RESISTANCE PROTEIN MEXA"/>
    <property type="match status" value="1"/>
</dbReference>
<dbReference type="InterPro" id="IPR058625">
    <property type="entry name" value="MdtA-like_BSH"/>
</dbReference>
<dbReference type="Gene3D" id="2.40.420.20">
    <property type="match status" value="1"/>
</dbReference>
<feature type="domain" description="Multidrug resistance protein MdtA-like beta-barrel" evidence="5">
    <location>
        <begin position="263"/>
        <end position="342"/>
    </location>
</feature>
<protein>
    <submittedName>
        <fullName evidence="6">Hemolysin D</fullName>
    </submittedName>
</protein>
<comment type="similarity">
    <text evidence="1">Belongs to the membrane fusion protein (MFP) (TC 8.A.1) family.</text>
</comment>
<gene>
    <name evidence="6" type="ORF">GCM10011511_25150</name>
</gene>
<accession>A0A8J2UD47</accession>
<keyword evidence="7" id="KW-1185">Reference proteome</keyword>
<reference evidence="6" key="1">
    <citation type="journal article" date="2014" name="Int. J. Syst. Evol. Microbiol.">
        <title>Complete genome sequence of Corynebacterium casei LMG S-19264T (=DSM 44701T), isolated from a smear-ripened cheese.</title>
        <authorList>
            <consortium name="US DOE Joint Genome Institute (JGI-PGF)"/>
            <person name="Walter F."/>
            <person name="Albersmeier A."/>
            <person name="Kalinowski J."/>
            <person name="Ruckert C."/>
        </authorList>
    </citation>
    <scope>NUCLEOTIDE SEQUENCE</scope>
    <source>
        <strain evidence="6">CGMCC 1.15448</strain>
    </source>
</reference>
<evidence type="ECO:0000313" key="6">
    <source>
        <dbReference type="EMBL" id="GGB00829.1"/>
    </source>
</evidence>
<organism evidence="6 7">
    <name type="scientific">Puia dinghuensis</name>
    <dbReference type="NCBI Taxonomy" id="1792502"/>
    <lineage>
        <taxon>Bacteria</taxon>
        <taxon>Pseudomonadati</taxon>
        <taxon>Bacteroidota</taxon>
        <taxon>Chitinophagia</taxon>
        <taxon>Chitinophagales</taxon>
        <taxon>Chitinophagaceae</taxon>
        <taxon>Puia</taxon>
    </lineage>
</organism>
<evidence type="ECO:0000259" key="5">
    <source>
        <dbReference type="Pfam" id="PF25944"/>
    </source>
</evidence>
<evidence type="ECO:0000313" key="7">
    <source>
        <dbReference type="Proteomes" id="UP000607559"/>
    </source>
</evidence>
<dbReference type="EMBL" id="BMJC01000002">
    <property type="protein sequence ID" value="GGB00829.1"/>
    <property type="molecule type" value="Genomic_DNA"/>
</dbReference>
<feature type="domain" description="Multidrug resistance protein MdtA-like barrel-sandwich hybrid" evidence="4">
    <location>
        <begin position="108"/>
        <end position="250"/>
    </location>
</feature>
<dbReference type="AlphaFoldDB" id="A0A8J2UD47"/>
<keyword evidence="2" id="KW-0175">Coiled coil</keyword>
<dbReference type="GO" id="GO:0005886">
    <property type="term" value="C:plasma membrane"/>
    <property type="evidence" value="ECO:0007669"/>
    <property type="project" value="TreeGrafter"/>
</dbReference>
<comment type="caution">
    <text evidence="6">The sequence shown here is derived from an EMBL/GenBank/DDBJ whole genome shotgun (WGS) entry which is preliminary data.</text>
</comment>
<dbReference type="InterPro" id="IPR058624">
    <property type="entry name" value="MdtA-like_HH"/>
</dbReference>
<dbReference type="GO" id="GO:0046677">
    <property type="term" value="P:response to antibiotic"/>
    <property type="evidence" value="ECO:0007669"/>
    <property type="project" value="TreeGrafter"/>
</dbReference>
<dbReference type="Proteomes" id="UP000607559">
    <property type="component" value="Unassembled WGS sequence"/>
</dbReference>
<dbReference type="InterPro" id="IPR058626">
    <property type="entry name" value="MdtA-like_b-barrel"/>
</dbReference>
<dbReference type="Pfam" id="PF25876">
    <property type="entry name" value="HH_MFP_RND"/>
    <property type="match status" value="1"/>
</dbReference>
<dbReference type="GO" id="GO:0030313">
    <property type="term" value="C:cell envelope"/>
    <property type="evidence" value="ECO:0007669"/>
    <property type="project" value="UniProtKB-SubCell"/>
</dbReference>
<dbReference type="Gene3D" id="2.40.50.100">
    <property type="match status" value="1"/>
</dbReference>
<dbReference type="GO" id="GO:0022857">
    <property type="term" value="F:transmembrane transporter activity"/>
    <property type="evidence" value="ECO:0007669"/>
    <property type="project" value="InterPro"/>
</dbReference>
<evidence type="ECO:0000259" key="3">
    <source>
        <dbReference type="Pfam" id="PF25876"/>
    </source>
</evidence>
<dbReference type="SUPFAM" id="SSF111369">
    <property type="entry name" value="HlyD-like secretion proteins"/>
    <property type="match status" value="1"/>
</dbReference>
<evidence type="ECO:0000256" key="2">
    <source>
        <dbReference type="SAM" id="Coils"/>
    </source>
</evidence>
<sequence>MRLAALMKREAIEKQEVSRGIIGDKTTLAPQWFNPKNKYIYRNRSNIMPLHNRSIAVPAAVLFFFASCQSDTKNVHPPAKPQTYSVLTLGPRSATIYNDIPATIEGIEIVQLRPFVDGYLEKIYVPEGSDVKKGQLLFQIKNPVYEEAVVTAKAAIQSAEADVETARMNVEKVRPLVEKDIVSKYELDAAQYTLQSKEAALDQAKASLRNAETNLGYTTLRSPITGVMGTIPYKIGDLISSTTQSPLASISRIDQVYAYFAITEKQLLNLSHSVPGATLQDKLDHLPAVSLVLADGSQYPQKGKLETASGFINTSGGDISLKAQFVNPTGLIRSGASAIVRLPRTIDTALLVPQSATYELQDKHFVYLLLEGNKIISIPIAGSATNDGKYLVVTQGLKRGDKILLNGFNLRDSTVVIPRPANADSLYGNQ</sequence>
<dbReference type="Pfam" id="PF25944">
    <property type="entry name" value="Beta-barrel_RND"/>
    <property type="match status" value="1"/>
</dbReference>
<dbReference type="PANTHER" id="PTHR30158">
    <property type="entry name" value="ACRA/E-RELATED COMPONENT OF DRUG EFFLUX TRANSPORTER"/>
    <property type="match status" value="1"/>
</dbReference>
<proteinExistence type="inferred from homology"/>
<evidence type="ECO:0000256" key="1">
    <source>
        <dbReference type="ARBA" id="ARBA00009477"/>
    </source>
</evidence>
<dbReference type="Gene3D" id="1.10.287.470">
    <property type="entry name" value="Helix hairpin bin"/>
    <property type="match status" value="1"/>
</dbReference>
<reference evidence="6" key="2">
    <citation type="submission" date="2020-09" db="EMBL/GenBank/DDBJ databases">
        <authorList>
            <person name="Sun Q."/>
            <person name="Zhou Y."/>
        </authorList>
    </citation>
    <scope>NUCLEOTIDE SEQUENCE</scope>
    <source>
        <strain evidence="6">CGMCC 1.15448</strain>
    </source>
</reference>
<feature type="coiled-coil region" evidence="2">
    <location>
        <begin position="149"/>
        <end position="214"/>
    </location>
</feature>
<dbReference type="InterPro" id="IPR006143">
    <property type="entry name" value="RND_pump_MFP"/>
</dbReference>
<dbReference type="Gene3D" id="2.40.30.170">
    <property type="match status" value="1"/>
</dbReference>
<name>A0A8J2UD47_9BACT</name>
<dbReference type="NCBIfam" id="TIGR01730">
    <property type="entry name" value="RND_mfp"/>
    <property type="match status" value="1"/>
</dbReference>
<evidence type="ECO:0000259" key="4">
    <source>
        <dbReference type="Pfam" id="PF25917"/>
    </source>
</evidence>
<dbReference type="Pfam" id="PF25917">
    <property type="entry name" value="BSH_RND"/>
    <property type="match status" value="1"/>
</dbReference>